<gene>
    <name evidence="1" type="ORF">MQP27_13465</name>
</gene>
<comment type="caution">
    <text evidence="1">The sequence shown here is derived from an EMBL/GenBank/DDBJ whole genome shotgun (WGS) entry which is preliminary data.</text>
</comment>
<sequence>MTTYDTTVCVYGCGPAAAVVTGGAGARYGLCADCKAWHDRQQLAAPHIATMEHFRSQMRAIGQATPTVEKFVDDMVLLLGVTHDPMRCMNIILAALGGATAEQLLAMPAGATS</sequence>
<keyword evidence="2" id="KW-1185">Reference proteome</keyword>
<evidence type="ECO:0000313" key="1">
    <source>
        <dbReference type="EMBL" id="MCI3272121.1"/>
    </source>
</evidence>
<evidence type="ECO:0000313" key="2">
    <source>
        <dbReference type="Proteomes" id="UP001165269"/>
    </source>
</evidence>
<name>A0ABS9Y4H4_9ACTN</name>
<accession>A0ABS9Y4H4</accession>
<protein>
    <submittedName>
        <fullName evidence="1">Uncharacterized protein</fullName>
    </submittedName>
</protein>
<dbReference type="EMBL" id="JALDAY010000004">
    <property type="protein sequence ID" value="MCI3272121.1"/>
    <property type="molecule type" value="Genomic_DNA"/>
</dbReference>
<dbReference type="Proteomes" id="UP001165269">
    <property type="component" value="Unassembled WGS sequence"/>
</dbReference>
<reference evidence="1" key="1">
    <citation type="submission" date="2022-03" db="EMBL/GenBank/DDBJ databases">
        <title>Streptomyces 7R015 and 7R016 isolated from Barleria lupulina in Thailand.</title>
        <authorList>
            <person name="Kanchanasin P."/>
            <person name="Phongsopitanun W."/>
            <person name="Tanasupawat S."/>
        </authorList>
    </citation>
    <scope>NUCLEOTIDE SEQUENCE</scope>
    <source>
        <strain evidence="1">7R015</strain>
    </source>
</reference>
<dbReference type="RefSeq" id="WP_242765290.1">
    <property type="nucleotide sequence ID" value="NZ_JALDAY010000004.1"/>
</dbReference>
<organism evidence="1 2">
    <name type="scientific">Streptomyces cylindrosporus</name>
    <dbReference type="NCBI Taxonomy" id="2927583"/>
    <lineage>
        <taxon>Bacteria</taxon>
        <taxon>Bacillati</taxon>
        <taxon>Actinomycetota</taxon>
        <taxon>Actinomycetes</taxon>
        <taxon>Kitasatosporales</taxon>
        <taxon>Streptomycetaceae</taxon>
        <taxon>Streptomyces</taxon>
    </lineage>
</organism>
<proteinExistence type="predicted"/>